<feature type="non-terminal residue" evidence="1">
    <location>
        <position position="1"/>
    </location>
</feature>
<gene>
    <name evidence="1" type="ORF">TMI583_LOCUS44837</name>
</gene>
<dbReference type="AlphaFoldDB" id="A0A8S2WIJ4"/>
<accession>A0A8S2WIJ4</accession>
<evidence type="ECO:0000313" key="1">
    <source>
        <dbReference type="EMBL" id="CAF4429582.1"/>
    </source>
</evidence>
<protein>
    <submittedName>
        <fullName evidence="1">Uncharacterized protein</fullName>
    </submittedName>
</protein>
<evidence type="ECO:0000313" key="2">
    <source>
        <dbReference type="Proteomes" id="UP000682733"/>
    </source>
</evidence>
<dbReference type="Proteomes" id="UP000682733">
    <property type="component" value="Unassembled WGS sequence"/>
</dbReference>
<reference evidence="1" key="1">
    <citation type="submission" date="2021-02" db="EMBL/GenBank/DDBJ databases">
        <authorList>
            <person name="Nowell W R."/>
        </authorList>
    </citation>
    <scope>NUCLEOTIDE SEQUENCE</scope>
</reference>
<dbReference type="EMBL" id="CAJOBA010078413">
    <property type="protein sequence ID" value="CAF4429582.1"/>
    <property type="molecule type" value="Genomic_DNA"/>
</dbReference>
<comment type="caution">
    <text evidence="1">The sequence shown here is derived from an EMBL/GenBank/DDBJ whole genome shotgun (WGS) entry which is preliminary data.</text>
</comment>
<organism evidence="1 2">
    <name type="scientific">Didymodactylos carnosus</name>
    <dbReference type="NCBI Taxonomy" id="1234261"/>
    <lineage>
        <taxon>Eukaryota</taxon>
        <taxon>Metazoa</taxon>
        <taxon>Spiralia</taxon>
        <taxon>Gnathifera</taxon>
        <taxon>Rotifera</taxon>
        <taxon>Eurotatoria</taxon>
        <taxon>Bdelloidea</taxon>
        <taxon>Philodinida</taxon>
        <taxon>Philodinidae</taxon>
        <taxon>Didymodactylos</taxon>
    </lineage>
</organism>
<name>A0A8S2WIJ4_9BILA</name>
<proteinExistence type="predicted"/>
<sequence>DSGLHVACMILDKEIKYIDGKNDNIIIPHMYMNKLQEEKGMKNKKYTSRP</sequence>